<accession>A0A934IZW0</accession>
<gene>
    <name evidence="1" type="ORF">JFN88_13480</name>
</gene>
<keyword evidence="2" id="KW-1185">Reference proteome</keyword>
<proteinExistence type="predicted"/>
<reference evidence="1" key="1">
    <citation type="submission" date="2020-12" db="EMBL/GenBank/DDBJ databases">
        <authorList>
            <person name="Huq M.A."/>
        </authorList>
    </citation>
    <scope>NUCLEOTIDE SEQUENCE</scope>
    <source>
        <strain evidence="1">MAHUQ-46</strain>
    </source>
</reference>
<dbReference type="RefSeq" id="WP_199019805.1">
    <property type="nucleotide sequence ID" value="NZ_JAELUP010000065.1"/>
</dbReference>
<organism evidence="1 2">
    <name type="scientific">Paenibacillus roseus</name>
    <dbReference type="NCBI Taxonomy" id="2798579"/>
    <lineage>
        <taxon>Bacteria</taxon>
        <taxon>Bacillati</taxon>
        <taxon>Bacillota</taxon>
        <taxon>Bacilli</taxon>
        <taxon>Bacillales</taxon>
        <taxon>Paenibacillaceae</taxon>
        <taxon>Paenibacillus</taxon>
    </lineage>
</organism>
<evidence type="ECO:0000313" key="2">
    <source>
        <dbReference type="Proteomes" id="UP000640274"/>
    </source>
</evidence>
<protein>
    <submittedName>
        <fullName evidence="1">Uncharacterized protein</fullName>
    </submittedName>
</protein>
<evidence type="ECO:0000313" key="1">
    <source>
        <dbReference type="EMBL" id="MBJ6362282.1"/>
    </source>
</evidence>
<name>A0A934IZW0_9BACL</name>
<dbReference type="AlphaFoldDB" id="A0A934IZW0"/>
<dbReference type="Proteomes" id="UP000640274">
    <property type="component" value="Unassembled WGS sequence"/>
</dbReference>
<comment type="caution">
    <text evidence="1">The sequence shown here is derived from an EMBL/GenBank/DDBJ whole genome shotgun (WGS) entry which is preliminary data.</text>
</comment>
<dbReference type="EMBL" id="JAELUP010000065">
    <property type="protein sequence ID" value="MBJ6362282.1"/>
    <property type="molecule type" value="Genomic_DNA"/>
</dbReference>
<sequence length="88" mass="10289">MSLHEPGNVYKGEFQYQDSSKKNFRRMVLIDVVTHNDEEVGLMTQITGQGPKFPPGYYDQFREPINHWQLSGLTKMSYARVNKNFFSL</sequence>